<feature type="region of interest" description="Disordered" evidence="7">
    <location>
        <begin position="385"/>
        <end position="405"/>
    </location>
</feature>
<evidence type="ECO:0000256" key="6">
    <source>
        <dbReference type="ARBA" id="ARBA00023136"/>
    </source>
</evidence>
<feature type="transmembrane region" description="Helical" evidence="8">
    <location>
        <begin position="347"/>
        <end position="367"/>
    </location>
</feature>
<dbReference type="RefSeq" id="WP_127193171.1">
    <property type="nucleotide sequence ID" value="NZ_RZNY01000014.1"/>
</dbReference>
<evidence type="ECO:0000256" key="1">
    <source>
        <dbReference type="ARBA" id="ARBA00004651"/>
    </source>
</evidence>
<feature type="transmembrane region" description="Helical" evidence="8">
    <location>
        <begin position="199"/>
        <end position="218"/>
    </location>
</feature>
<evidence type="ECO:0000256" key="7">
    <source>
        <dbReference type="SAM" id="MobiDB-lite"/>
    </source>
</evidence>
<dbReference type="PANTHER" id="PTHR40074:SF2">
    <property type="entry name" value="O-ACETYLTRANSFERASE WECH"/>
    <property type="match status" value="1"/>
</dbReference>
<evidence type="ECO:0000256" key="8">
    <source>
        <dbReference type="SAM" id="Phobius"/>
    </source>
</evidence>
<evidence type="ECO:0000256" key="3">
    <source>
        <dbReference type="ARBA" id="ARBA00022475"/>
    </source>
</evidence>
<keyword evidence="3" id="KW-1003">Cell membrane</keyword>
<keyword evidence="4 8" id="KW-0812">Transmembrane</keyword>
<feature type="transmembrane region" description="Helical" evidence="8">
    <location>
        <begin position="238"/>
        <end position="259"/>
    </location>
</feature>
<feature type="transmembrane region" description="Helical" evidence="8">
    <location>
        <begin position="306"/>
        <end position="327"/>
    </location>
</feature>
<evidence type="ECO:0000313" key="10">
    <source>
        <dbReference type="EMBL" id="RUT44562.1"/>
    </source>
</evidence>
<organism evidence="10 11">
    <name type="scientific">Paenibacillus anaericanus</name>
    <dbReference type="NCBI Taxonomy" id="170367"/>
    <lineage>
        <taxon>Bacteria</taxon>
        <taxon>Bacillati</taxon>
        <taxon>Bacillota</taxon>
        <taxon>Bacilli</taxon>
        <taxon>Bacillales</taxon>
        <taxon>Paenibacillaceae</taxon>
        <taxon>Paenibacillus</taxon>
    </lineage>
</organism>
<keyword evidence="10" id="KW-0808">Transferase</keyword>
<evidence type="ECO:0000256" key="2">
    <source>
        <dbReference type="ARBA" id="ARBA00007400"/>
    </source>
</evidence>
<evidence type="ECO:0000313" key="11">
    <source>
        <dbReference type="Proteomes" id="UP000279446"/>
    </source>
</evidence>
<dbReference type="OrthoDB" id="65129at2"/>
<feature type="transmembrane region" description="Helical" evidence="8">
    <location>
        <begin position="271"/>
        <end position="294"/>
    </location>
</feature>
<dbReference type="EMBL" id="RZNY01000014">
    <property type="protein sequence ID" value="RUT44562.1"/>
    <property type="molecule type" value="Genomic_DNA"/>
</dbReference>
<comment type="subcellular location">
    <subcellularLocation>
        <location evidence="1">Cell membrane</location>
        <topology evidence="1">Multi-pass membrane protein</topology>
    </subcellularLocation>
</comment>
<keyword evidence="11" id="KW-1185">Reference proteome</keyword>
<feature type="transmembrane region" description="Helical" evidence="8">
    <location>
        <begin position="12"/>
        <end position="31"/>
    </location>
</feature>
<keyword evidence="6 8" id="KW-0472">Membrane</keyword>
<reference evidence="10 11" key="1">
    <citation type="submission" date="2018-12" db="EMBL/GenBank/DDBJ databases">
        <authorList>
            <person name="Sun L."/>
            <person name="Chen Z."/>
        </authorList>
    </citation>
    <scope>NUCLEOTIDE SEQUENCE [LARGE SCALE GENOMIC DNA]</scope>
    <source>
        <strain evidence="10 11">DSM 15890</strain>
    </source>
</reference>
<evidence type="ECO:0000259" key="9">
    <source>
        <dbReference type="Pfam" id="PF01757"/>
    </source>
</evidence>
<feature type="transmembrane region" description="Helical" evidence="8">
    <location>
        <begin position="90"/>
        <end position="107"/>
    </location>
</feature>
<dbReference type="GO" id="GO:0005886">
    <property type="term" value="C:plasma membrane"/>
    <property type="evidence" value="ECO:0007669"/>
    <property type="project" value="UniProtKB-SubCell"/>
</dbReference>
<feature type="transmembrane region" description="Helical" evidence="8">
    <location>
        <begin position="140"/>
        <end position="161"/>
    </location>
</feature>
<keyword evidence="10" id="KW-0012">Acyltransferase</keyword>
<comment type="caution">
    <text evidence="10">The sequence shown here is derived from an EMBL/GenBank/DDBJ whole genome shotgun (WGS) entry which is preliminary data.</text>
</comment>
<keyword evidence="5 8" id="KW-1133">Transmembrane helix</keyword>
<dbReference type="AlphaFoldDB" id="A0A3S1BPQ6"/>
<name>A0A3S1BPQ6_9BACL</name>
<dbReference type="PANTHER" id="PTHR40074">
    <property type="entry name" value="O-ACETYLTRANSFERASE WECH"/>
    <property type="match status" value="1"/>
</dbReference>
<proteinExistence type="inferred from homology"/>
<dbReference type="Proteomes" id="UP000279446">
    <property type="component" value="Unassembled WGS sequence"/>
</dbReference>
<dbReference type="GO" id="GO:0009246">
    <property type="term" value="P:enterobacterial common antigen biosynthetic process"/>
    <property type="evidence" value="ECO:0007669"/>
    <property type="project" value="TreeGrafter"/>
</dbReference>
<feature type="transmembrane region" description="Helical" evidence="8">
    <location>
        <begin position="51"/>
        <end position="70"/>
    </location>
</feature>
<comment type="similarity">
    <text evidence="2">Belongs to the acyltransferase 3 family.</text>
</comment>
<evidence type="ECO:0000256" key="5">
    <source>
        <dbReference type="ARBA" id="ARBA00022989"/>
    </source>
</evidence>
<feature type="compositionally biased region" description="Basic and acidic residues" evidence="7">
    <location>
        <begin position="385"/>
        <end position="396"/>
    </location>
</feature>
<protein>
    <submittedName>
        <fullName evidence="10">Acyltransferase</fullName>
    </submittedName>
</protein>
<dbReference type="Pfam" id="PF01757">
    <property type="entry name" value="Acyl_transf_3"/>
    <property type="match status" value="1"/>
</dbReference>
<feature type="transmembrane region" description="Helical" evidence="8">
    <location>
        <begin position="168"/>
        <end position="187"/>
    </location>
</feature>
<accession>A0A3S1BPQ6</accession>
<dbReference type="GO" id="GO:0016413">
    <property type="term" value="F:O-acetyltransferase activity"/>
    <property type="evidence" value="ECO:0007669"/>
    <property type="project" value="TreeGrafter"/>
</dbReference>
<dbReference type="InterPro" id="IPR002656">
    <property type="entry name" value="Acyl_transf_3_dom"/>
</dbReference>
<sequence length="405" mass="47704">MSRIVKERLPQLDLFRAFAIFCVIQVHSSSFAAAEQALNSPIFYFYNWMNIFFKVGTPSFIFLSSFVLFYNYFDQPVNGALVRRFYKKRLTYIILPYILVSCCYYIVLAHERGILRSTPILEHLQTLGFKLLTGTAYTHLYFVFISIQFYILFPLLLWLFQSFRKHKVLLALILPLGLALQWSFVFLNKYQLHLPNKGSYALSYMAYYMMGAAFAIYFEQIKGWLKTDWKEMSKRYKLYTVALWSSWLIIAFVHVQLWYSYRLGLSRPNTFWFELLWNVHTLFSAIVLMKAAFIIHRKAPAFWVKLFTRMGEISFAIYLFHPVVLLYYRKIRNHIYLPGESLRYLPFIVGGSLCALIISWIFVQFCFKRLPFASLFLGSVPASLRKKESPTGKNSDHNQPAQANM</sequence>
<evidence type="ECO:0000256" key="4">
    <source>
        <dbReference type="ARBA" id="ARBA00022692"/>
    </source>
</evidence>
<feature type="domain" description="Acyltransferase 3" evidence="9">
    <location>
        <begin position="11"/>
        <end position="362"/>
    </location>
</feature>
<gene>
    <name evidence="10" type="ORF">EJP82_16490</name>
</gene>